<accession>A0ABY5UX97</accession>
<dbReference type="InterPro" id="IPR012341">
    <property type="entry name" value="6hp_glycosidase-like_sf"/>
</dbReference>
<dbReference type="Gene3D" id="1.50.10.10">
    <property type="match status" value="1"/>
</dbReference>
<name>A0ABY5UX97_9BACT</name>
<dbReference type="PANTHER" id="PTHR43465:SF2">
    <property type="entry name" value="DUF1680 DOMAIN PROTEIN (AFU_ORTHOLOGUE AFUA_1G08910)"/>
    <property type="match status" value="1"/>
</dbReference>
<keyword evidence="4" id="KW-1185">Reference proteome</keyword>
<dbReference type="Gene3D" id="1.50.10.20">
    <property type="match status" value="1"/>
</dbReference>
<dbReference type="EMBL" id="CP102294">
    <property type="protein sequence ID" value="UWN56298.1"/>
    <property type="molecule type" value="Genomic_DNA"/>
</dbReference>
<dbReference type="GO" id="GO:0016787">
    <property type="term" value="F:hydrolase activity"/>
    <property type="evidence" value="ECO:0007669"/>
    <property type="project" value="UniProtKB-KW"/>
</dbReference>
<protein>
    <submittedName>
        <fullName evidence="3">Glycoside hydrolase family 127 protein</fullName>
    </submittedName>
</protein>
<sequence>MKPTILLLAGILMLALCAEGKSSRRVPANEPATLRVHDALFPAPYGAVRIGGYLGEKLDLCIDNRLMAQDIERLVQPFRDKPDGNWGFRSEFWGKWFTAAMMGYGYAPSAEHRATVDRAVRELMATQSADGYIGTYPDSCHLGDWDIWGRKYVLLGLLAYYDQTKETAALEAARRVADHLIAEAGPGSGTNIAATGWIGWKGLASCSVLEPIALLYQRTGEKRYLDFARHIVRSWDEPNRLAPAGLRLIQEAIGETAPWKMSGAPKAYEMMSCFEGLCELYRVTAEPLYLEAVQRLVDALVRDEIMIAGSGSVAEIWCHGAVRQSEPFYQGMETCVTATWMKLMYQMLRLTGDSRCADRLETSLYNALLGAMSPRGEWWAYYSGLMGERVHSHQQFPDVVMSCCVANGPRGLMITPSWAAMTGPDGVALNLYAPLQAEVATPDGQSLKIDMQTVYPADGRVRIAVGLPKSEAFALRLRIPQWSERTSLRINGAPYDGYLIPGTYASIERTWNEGDRIELDLDMRARVVDAPSGSGDRAIVRGPVVLAFDTRLIPRRDGVSEPPMYRYEFDCDADGYIDAMPTESPVSGVAMTFDVPCLDEAGGRHLLPMCDYASAGNSWQEGNLFRTWIPQPFDFRHLYVNNLDWHTNVTVGVGRPEIPELYRK</sequence>
<gene>
    <name evidence="3" type="ORF">NQ491_06395</name>
</gene>
<dbReference type="GeneID" id="82891347"/>
<proteinExistence type="predicted"/>
<evidence type="ECO:0000313" key="3">
    <source>
        <dbReference type="EMBL" id="UWN56298.1"/>
    </source>
</evidence>
<feature type="domain" description="Non-reducing end beta-L-arabinofuranosidase-like GH127 catalytic" evidence="1">
    <location>
        <begin position="84"/>
        <end position="411"/>
    </location>
</feature>
<dbReference type="PANTHER" id="PTHR43465">
    <property type="entry name" value="DUF1680 DOMAIN PROTEIN (AFU_ORTHOLOGUE AFUA_1G08910)"/>
    <property type="match status" value="1"/>
</dbReference>
<dbReference type="InterPro" id="IPR049046">
    <property type="entry name" value="Beta-AFase-like_GH127_middle"/>
</dbReference>
<dbReference type="Proteomes" id="UP001059295">
    <property type="component" value="Chromosome"/>
</dbReference>
<keyword evidence="3" id="KW-0378">Hydrolase</keyword>
<dbReference type="SUPFAM" id="SSF48208">
    <property type="entry name" value="Six-hairpin glycosidases"/>
    <property type="match status" value="1"/>
</dbReference>
<dbReference type="Pfam" id="PF07944">
    <property type="entry name" value="Beta-AFase-like_GH127_cat"/>
    <property type="match status" value="1"/>
</dbReference>
<evidence type="ECO:0000259" key="1">
    <source>
        <dbReference type="Pfam" id="PF07944"/>
    </source>
</evidence>
<organism evidence="3 4">
    <name type="scientific">Alistipes ihumii AP11</name>
    <dbReference type="NCBI Taxonomy" id="1211813"/>
    <lineage>
        <taxon>Bacteria</taxon>
        <taxon>Pseudomonadati</taxon>
        <taxon>Bacteroidota</taxon>
        <taxon>Bacteroidia</taxon>
        <taxon>Bacteroidales</taxon>
        <taxon>Rikenellaceae</taxon>
        <taxon>Alistipes</taxon>
    </lineage>
</organism>
<evidence type="ECO:0000259" key="2">
    <source>
        <dbReference type="Pfam" id="PF20736"/>
    </source>
</evidence>
<dbReference type="RefSeq" id="WP_019246083.1">
    <property type="nucleotide sequence ID" value="NZ_CAPH01000013.1"/>
</dbReference>
<feature type="domain" description="Non-reducing end beta-L-arabinofuranosidase-like GH127 middle" evidence="2">
    <location>
        <begin position="427"/>
        <end position="523"/>
    </location>
</feature>
<dbReference type="InterPro" id="IPR049174">
    <property type="entry name" value="Beta-AFase-like"/>
</dbReference>
<evidence type="ECO:0000313" key="4">
    <source>
        <dbReference type="Proteomes" id="UP001059295"/>
    </source>
</evidence>
<dbReference type="InterPro" id="IPR012878">
    <property type="entry name" value="Beta-AFase-like_GH127_cat"/>
</dbReference>
<dbReference type="InterPro" id="IPR008928">
    <property type="entry name" value="6-hairpin_glycosidase_sf"/>
</dbReference>
<dbReference type="Pfam" id="PF20736">
    <property type="entry name" value="Glyco_hydro127M"/>
    <property type="match status" value="1"/>
</dbReference>
<reference evidence="3" key="1">
    <citation type="journal article" date="2022" name="Cell">
        <title>Design, construction, and in vivo augmentation of a complex gut microbiome.</title>
        <authorList>
            <person name="Cheng A.G."/>
            <person name="Ho P.Y."/>
            <person name="Aranda-Diaz A."/>
            <person name="Jain S."/>
            <person name="Yu F.B."/>
            <person name="Meng X."/>
            <person name="Wang M."/>
            <person name="Iakiviak M."/>
            <person name="Nagashima K."/>
            <person name="Zhao A."/>
            <person name="Murugkar P."/>
            <person name="Patil A."/>
            <person name="Atabakhsh K."/>
            <person name="Weakley A."/>
            <person name="Yan J."/>
            <person name="Brumbaugh A.R."/>
            <person name="Higginbottom S."/>
            <person name="Dimas A."/>
            <person name="Shiver A.L."/>
            <person name="Deutschbauer A."/>
            <person name="Neff N."/>
            <person name="Sonnenburg J.L."/>
            <person name="Huang K.C."/>
            <person name="Fischbach M.A."/>
        </authorList>
    </citation>
    <scope>NUCLEOTIDE SEQUENCE</scope>
    <source>
        <strain evidence="3">AP11</strain>
    </source>
</reference>